<accession>A0A7C2FXM5</accession>
<dbReference type="InterPro" id="IPR023404">
    <property type="entry name" value="rSAM_horseshoe"/>
</dbReference>
<dbReference type="GO" id="GO:0046872">
    <property type="term" value="F:metal ion binding"/>
    <property type="evidence" value="ECO:0007669"/>
    <property type="project" value="UniProtKB-KW"/>
</dbReference>
<dbReference type="PANTHER" id="PTHR43409">
    <property type="entry name" value="ANAEROBIC MAGNESIUM-PROTOPORPHYRIN IX MONOMETHYL ESTER CYCLASE-RELATED"/>
    <property type="match status" value="1"/>
</dbReference>
<dbReference type="PANTHER" id="PTHR43409:SF17">
    <property type="entry name" value="METHYLTHIOTRANSFERASE MJ0865-RELATED"/>
    <property type="match status" value="1"/>
</dbReference>
<evidence type="ECO:0000256" key="5">
    <source>
        <dbReference type="ARBA" id="ARBA00023014"/>
    </source>
</evidence>
<dbReference type="AlphaFoldDB" id="A0A7C2FXM5"/>
<protein>
    <submittedName>
        <fullName evidence="7">B12-binding domain-containing radical SAM protein</fullName>
    </submittedName>
</protein>
<evidence type="ECO:0000259" key="6">
    <source>
        <dbReference type="PROSITE" id="PS51918"/>
    </source>
</evidence>
<dbReference type="InterPro" id="IPR051198">
    <property type="entry name" value="BchE-like"/>
</dbReference>
<evidence type="ECO:0000256" key="1">
    <source>
        <dbReference type="ARBA" id="ARBA00001966"/>
    </source>
</evidence>
<dbReference type="GO" id="GO:0051536">
    <property type="term" value="F:iron-sulfur cluster binding"/>
    <property type="evidence" value="ECO:0007669"/>
    <property type="project" value="UniProtKB-KW"/>
</dbReference>
<dbReference type="EMBL" id="DSJT01000011">
    <property type="protein sequence ID" value="HEF87165.1"/>
    <property type="molecule type" value="Genomic_DNA"/>
</dbReference>
<keyword evidence="5" id="KW-0411">Iron-sulfur</keyword>
<feature type="domain" description="Radical SAM core" evidence="6">
    <location>
        <begin position="207"/>
        <end position="471"/>
    </location>
</feature>
<evidence type="ECO:0000256" key="2">
    <source>
        <dbReference type="ARBA" id="ARBA00022691"/>
    </source>
</evidence>
<reference evidence="7" key="1">
    <citation type="journal article" date="2020" name="mSystems">
        <title>Genome- and Community-Level Interaction Insights into Carbon Utilization and Element Cycling Functions of Hydrothermarchaeota in Hydrothermal Sediment.</title>
        <authorList>
            <person name="Zhou Z."/>
            <person name="Liu Y."/>
            <person name="Xu W."/>
            <person name="Pan J."/>
            <person name="Luo Z.H."/>
            <person name="Li M."/>
        </authorList>
    </citation>
    <scope>NUCLEOTIDE SEQUENCE [LARGE SCALE GENOMIC DNA]</scope>
    <source>
        <strain evidence="7">SpSt-23</strain>
    </source>
</reference>
<dbReference type="GO" id="GO:0003824">
    <property type="term" value="F:catalytic activity"/>
    <property type="evidence" value="ECO:0007669"/>
    <property type="project" value="InterPro"/>
</dbReference>
<comment type="caution">
    <text evidence="7">The sequence shown here is derived from an EMBL/GenBank/DDBJ whole genome shotgun (WGS) entry which is preliminary data.</text>
</comment>
<evidence type="ECO:0000313" key="7">
    <source>
        <dbReference type="EMBL" id="HEF87165.1"/>
    </source>
</evidence>
<sequence length="535" mass="59406">MPRFLVVDALARAGGSRYSTFDVVGAGPRVVAGLLAEKYETLLKPYEEVYRNVSSYLDHEFIMVSAMTSDKVAVKKLVSKLRGKGFKGEIILGGPISVEGADLLRLYGDVNYLIVGEAEIPLQKFVNCVIEKSCDVSEVPALVYREKGKVVSTGPVVHTPVELLNTVKPWTMVDKSYNPPTVYRIYVEVVRGCSNYHRPLLKKLGCLECLKCRVGPLAERLECPANIPPGCGFCSVPYIFGPARSRSPVVVRREVEELIAHGARRIVLSAPDFLDYYREKKCEEEVLTDPCHPPANTEAIEELLNQLVSIREVENGSVTVSIENVKACLVNHEVASLLGKYLKGTTIHIGCETGDAQFNNRILGKPISPSDVVKASKLLSENGLRPYVYLMYGLPFMDSRTYLKTLKLVDELAGTGVEKITLYKYITLPQTSFSMVKLPLGFNKKIISLIKKRVEEYNYMMKKTLQGSTIEVFLMETERGVYGYPVKHGPVVFIEKGSRLSVRVNGCRARVLIREVAPRYVKGVLLDILDCPGAG</sequence>
<dbReference type="Gene3D" id="3.40.50.280">
    <property type="entry name" value="Cobalamin-binding domain"/>
    <property type="match status" value="1"/>
</dbReference>
<gene>
    <name evidence="7" type="ORF">ENP55_02485</name>
</gene>
<proteinExistence type="predicted"/>
<dbReference type="SMART" id="SM00729">
    <property type="entry name" value="Elp3"/>
    <property type="match status" value="1"/>
</dbReference>
<dbReference type="InterPro" id="IPR058240">
    <property type="entry name" value="rSAM_sf"/>
</dbReference>
<evidence type="ECO:0000256" key="4">
    <source>
        <dbReference type="ARBA" id="ARBA00023004"/>
    </source>
</evidence>
<dbReference type="CDD" id="cd01335">
    <property type="entry name" value="Radical_SAM"/>
    <property type="match status" value="1"/>
</dbReference>
<name>A0A7C2FXM5_9CREN</name>
<comment type="cofactor">
    <cofactor evidence="1">
        <name>[4Fe-4S] cluster</name>
        <dbReference type="ChEBI" id="CHEBI:49883"/>
    </cofactor>
</comment>
<organism evidence="7">
    <name type="scientific">Thermosphaera aggregans</name>
    <dbReference type="NCBI Taxonomy" id="54254"/>
    <lineage>
        <taxon>Archaea</taxon>
        <taxon>Thermoproteota</taxon>
        <taxon>Thermoprotei</taxon>
        <taxon>Desulfurococcales</taxon>
        <taxon>Desulfurococcaceae</taxon>
        <taxon>Thermosphaera</taxon>
    </lineage>
</organism>
<dbReference type="SFLD" id="SFLDS00029">
    <property type="entry name" value="Radical_SAM"/>
    <property type="match status" value="1"/>
</dbReference>
<evidence type="ECO:0000256" key="3">
    <source>
        <dbReference type="ARBA" id="ARBA00022723"/>
    </source>
</evidence>
<dbReference type="PROSITE" id="PS51918">
    <property type="entry name" value="RADICAL_SAM"/>
    <property type="match status" value="1"/>
</dbReference>
<keyword evidence="4" id="KW-0408">Iron</keyword>
<dbReference type="InterPro" id="IPR007197">
    <property type="entry name" value="rSAM"/>
</dbReference>
<dbReference type="SUPFAM" id="SSF102114">
    <property type="entry name" value="Radical SAM enzymes"/>
    <property type="match status" value="1"/>
</dbReference>
<keyword evidence="2" id="KW-0949">S-adenosyl-L-methionine</keyword>
<dbReference type="Pfam" id="PF04055">
    <property type="entry name" value="Radical_SAM"/>
    <property type="match status" value="1"/>
</dbReference>
<dbReference type="SFLD" id="SFLDG01082">
    <property type="entry name" value="B12-binding_domain_containing"/>
    <property type="match status" value="1"/>
</dbReference>
<dbReference type="Gene3D" id="3.80.30.20">
    <property type="entry name" value="tm_1862 like domain"/>
    <property type="match status" value="1"/>
</dbReference>
<keyword evidence="3" id="KW-0479">Metal-binding</keyword>
<dbReference type="InterPro" id="IPR006638">
    <property type="entry name" value="Elp3/MiaA/NifB-like_rSAM"/>
</dbReference>